<feature type="transmembrane region" description="Helical" evidence="8">
    <location>
        <begin position="99"/>
        <end position="118"/>
    </location>
</feature>
<feature type="transmembrane region" description="Helical" evidence="8">
    <location>
        <begin position="124"/>
        <end position="144"/>
    </location>
</feature>
<sequence>MTGGLLLYFLLNQIEGGRTLSLRGFLKSGHWPTLLGSFLYFDTSFMVWVLMGATSVFVAEDFGLSASQKGILVALPILGGAFFRLFLGVMADRIGARKASIMGMVLSMIPLLLLWLAGRTLPEVYAYGFLLGIAGASFAAALPLTSRWYPKKYQGLAMGIAGAGNSGTLLSTLFAPRLAEAFGWHAVFGIAMLPMALVLGTFMIIAKAPPQQAEVKKTASYLTVLKVPEAWLFCFFYSITFGGFVGMSSFLPVFFRDQYGLAPITVGDYVTICVLAGSFVRPFGGWIADRVGGISVLKVLFGCIALLFVGVALLMPFYAEMIVLFLVMAALGLGNGAVFQLVPQRFGHEIGVMTGLVGAAGGVGGFLLPTLLGVLKGWSGTFASGYVLVGGIALVAGVVIHLMGKQWQRKNKDSMEKVTSSPLAALRNS</sequence>
<accession>A0A1H2RZL9</accession>
<keyword evidence="3" id="KW-0813">Transport</keyword>
<dbReference type="Proteomes" id="UP000198534">
    <property type="component" value="Unassembled WGS sequence"/>
</dbReference>
<keyword evidence="4 8" id="KW-0812">Transmembrane</keyword>
<proteinExistence type="inferred from homology"/>
<feature type="transmembrane region" description="Helical" evidence="8">
    <location>
        <begin position="321"/>
        <end position="342"/>
    </location>
</feature>
<dbReference type="Gene3D" id="1.20.1250.20">
    <property type="entry name" value="MFS general substrate transporter like domains"/>
    <property type="match status" value="1"/>
</dbReference>
<evidence type="ECO:0000256" key="3">
    <source>
        <dbReference type="ARBA" id="ARBA00022448"/>
    </source>
</evidence>
<name>A0A1H2RZL9_9BACL</name>
<organism evidence="10 11">
    <name type="scientific">Marininema mesophilum</name>
    <dbReference type="NCBI Taxonomy" id="1048340"/>
    <lineage>
        <taxon>Bacteria</taxon>
        <taxon>Bacillati</taxon>
        <taxon>Bacillota</taxon>
        <taxon>Bacilli</taxon>
        <taxon>Bacillales</taxon>
        <taxon>Thermoactinomycetaceae</taxon>
        <taxon>Marininema</taxon>
    </lineage>
</organism>
<evidence type="ECO:0000313" key="11">
    <source>
        <dbReference type="Proteomes" id="UP000198534"/>
    </source>
</evidence>
<dbReference type="OrthoDB" id="9773404at2"/>
<evidence type="ECO:0000256" key="4">
    <source>
        <dbReference type="ARBA" id="ARBA00022692"/>
    </source>
</evidence>
<comment type="subcellular location">
    <subcellularLocation>
        <location evidence="1">Cell membrane</location>
        <topology evidence="1">Multi-pass membrane protein</topology>
    </subcellularLocation>
</comment>
<feature type="transmembrane region" description="Helical" evidence="8">
    <location>
        <begin position="381"/>
        <end position="402"/>
    </location>
</feature>
<dbReference type="GO" id="GO:0015112">
    <property type="term" value="F:nitrate transmembrane transporter activity"/>
    <property type="evidence" value="ECO:0007669"/>
    <property type="project" value="InterPro"/>
</dbReference>
<evidence type="ECO:0000256" key="5">
    <source>
        <dbReference type="ARBA" id="ARBA00022989"/>
    </source>
</evidence>
<feature type="domain" description="Major facilitator superfamily (MFS) profile" evidence="9">
    <location>
        <begin position="32"/>
        <end position="408"/>
    </location>
</feature>
<dbReference type="InterPro" id="IPR044772">
    <property type="entry name" value="NO3_transporter"/>
</dbReference>
<dbReference type="EMBL" id="FNNQ01000002">
    <property type="protein sequence ID" value="SDW24886.1"/>
    <property type="molecule type" value="Genomic_DNA"/>
</dbReference>
<dbReference type="SUPFAM" id="SSF103473">
    <property type="entry name" value="MFS general substrate transporter"/>
    <property type="match status" value="1"/>
</dbReference>
<dbReference type="CDD" id="cd17341">
    <property type="entry name" value="MFS_NRT2_like"/>
    <property type="match status" value="1"/>
</dbReference>
<dbReference type="AlphaFoldDB" id="A0A1H2RZL9"/>
<evidence type="ECO:0000313" key="10">
    <source>
        <dbReference type="EMBL" id="SDW24886.1"/>
    </source>
</evidence>
<reference evidence="10 11" key="1">
    <citation type="submission" date="2016-10" db="EMBL/GenBank/DDBJ databases">
        <authorList>
            <person name="de Groot N.N."/>
        </authorList>
    </citation>
    <scope>NUCLEOTIDE SEQUENCE [LARGE SCALE GENOMIC DNA]</scope>
    <source>
        <strain evidence="10 11">DSM 45610</strain>
    </source>
</reference>
<dbReference type="InterPro" id="IPR020846">
    <property type="entry name" value="MFS_dom"/>
</dbReference>
<dbReference type="Pfam" id="PF07690">
    <property type="entry name" value="MFS_1"/>
    <property type="match status" value="1"/>
</dbReference>
<dbReference type="PROSITE" id="PS50850">
    <property type="entry name" value="MFS"/>
    <property type="match status" value="1"/>
</dbReference>
<feature type="transmembrane region" description="Helical" evidence="8">
    <location>
        <begin position="70"/>
        <end position="87"/>
    </location>
</feature>
<dbReference type="STRING" id="1048340.SAMN05444487_10257"/>
<dbReference type="GO" id="GO:0042128">
    <property type="term" value="P:nitrate assimilation"/>
    <property type="evidence" value="ECO:0007669"/>
    <property type="project" value="UniProtKB-KW"/>
</dbReference>
<protein>
    <submittedName>
        <fullName evidence="10">MFS transporter, NNP family, nitrate/nitrite transporter</fullName>
    </submittedName>
</protein>
<evidence type="ECO:0000256" key="7">
    <source>
        <dbReference type="ARBA" id="ARBA00023136"/>
    </source>
</evidence>
<keyword evidence="6" id="KW-0534">Nitrate assimilation</keyword>
<gene>
    <name evidence="10" type="ORF">SAMN05444487_10257</name>
</gene>
<keyword evidence="11" id="KW-1185">Reference proteome</keyword>
<feature type="transmembrane region" description="Helical" evidence="8">
    <location>
        <begin position="261"/>
        <end position="280"/>
    </location>
</feature>
<evidence type="ECO:0000256" key="1">
    <source>
        <dbReference type="ARBA" id="ARBA00004651"/>
    </source>
</evidence>
<comment type="similarity">
    <text evidence="2">Belongs to the major facilitator superfamily. Nitrate/nitrite porter (TC 2.A.1.8) family.</text>
</comment>
<feature type="transmembrane region" description="Helical" evidence="8">
    <location>
        <begin position="38"/>
        <end position="58"/>
    </location>
</feature>
<evidence type="ECO:0000256" key="2">
    <source>
        <dbReference type="ARBA" id="ARBA00008432"/>
    </source>
</evidence>
<dbReference type="InterPro" id="IPR036259">
    <property type="entry name" value="MFS_trans_sf"/>
</dbReference>
<feature type="transmembrane region" description="Helical" evidence="8">
    <location>
        <begin position="354"/>
        <end position="375"/>
    </location>
</feature>
<evidence type="ECO:0000256" key="8">
    <source>
        <dbReference type="SAM" id="Phobius"/>
    </source>
</evidence>
<feature type="transmembrane region" description="Helical" evidence="8">
    <location>
        <begin position="182"/>
        <end position="209"/>
    </location>
</feature>
<keyword evidence="7 8" id="KW-0472">Membrane</keyword>
<evidence type="ECO:0000259" key="9">
    <source>
        <dbReference type="PROSITE" id="PS50850"/>
    </source>
</evidence>
<feature type="transmembrane region" description="Helical" evidence="8">
    <location>
        <begin position="292"/>
        <end position="315"/>
    </location>
</feature>
<keyword evidence="5 8" id="KW-1133">Transmembrane helix</keyword>
<evidence type="ECO:0000256" key="6">
    <source>
        <dbReference type="ARBA" id="ARBA00023063"/>
    </source>
</evidence>
<feature type="transmembrane region" description="Helical" evidence="8">
    <location>
        <begin position="230"/>
        <end position="255"/>
    </location>
</feature>
<dbReference type="InterPro" id="IPR011701">
    <property type="entry name" value="MFS"/>
</dbReference>
<dbReference type="PANTHER" id="PTHR23515">
    <property type="entry name" value="HIGH-AFFINITY NITRATE TRANSPORTER 2.3"/>
    <property type="match status" value="1"/>
</dbReference>
<dbReference type="GO" id="GO:0005886">
    <property type="term" value="C:plasma membrane"/>
    <property type="evidence" value="ECO:0007669"/>
    <property type="project" value="UniProtKB-SubCell"/>
</dbReference>